<evidence type="ECO:0000256" key="1">
    <source>
        <dbReference type="ARBA" id="ARBA00010348"/>
    </source>
</evidence>
<keyword evidence="5" id="KW-1185">Reference proteome</keyword>
<sequence>MAADAPTYRTLVTSFTDFLTVAIHTILYERAIYPETSFLLARKYNFPVRQNRHPKVCEWINDAVAAVENELLKCTVKHIAVVIYTPQNQPLERYVFDVSRFPSLSAKDVDLPMQRLANGESMPVLPKVDMEEQFRATMSKLTNCGTKLKPLPDACTFTIAIELKVDREAPVSHPQPWVPVQPRLDDDEKEVSKSAKALPVRAVAAGEMVFETWIEETNWKPVESSTPDSDSVGTPKS</sequence>
<dbReference type="AlphaFoldDB" id="M2MYC1"/>
<protein>
    <recommendedName>
        <fullName evidence="3">HORMA domain-containing protein</fullName>
    </recommendedName>
</protein>
<feature type="region of interest" description="Disordered" evidence="2">
    <location>
        <begin position="216"/>
        <end position="237"/>
    </location>
</feature>
<comment type="similarity">
    <text evidence="1">Belongs to the MAD2 family.</text>
</comment>
<dbReference type="GeneID" id="19117210"/>
<feature type="compositionally biased region" description="Polar residues" evidence="2">
    <location>
        <begin position="223"/>
        <end position="237"/>
    </location>
</feature>
<dbReference type="Proteomes" id="UP000011761">
    <property type="component" value="Unassembled WGS sequence"/>
</dbReference>
<dbReference type="InterPro" id="IPR045091">
    <property type="entry name" value="Mad2-like"/>
</dbReference>
<organism evidence="4 5">
    <name type="scientific">Baudoinia panamericana (strain UAMH 10762)</name>
    <name type="common">Angels' share fungus</name>
    <name type="synonym">Baudoinia compniacensis (strain UAMH 10762)</name>
    <dbReference type="NCBI Taxonomy" id="717646"/>
    <lineage>
        <taxon>Eukaryota</taxon>
        <taxon>Fungi</taxon>
        <taxon>Dikarya</taxon>
        <taxon>Ascomycota</taxon>
        <taxon>Pezizomycotina</taxon>
        <taxon>Dothideomycetes</taxon>
        <taxon>Dothideomycetidae</taxon>
        <taxon>Mycosphaerellales</taxon>
        <taxon>Teratosphaeriaceae</taxon>
        <taxon>Baudoinia</taxon>
    </lineage>
</organism>
<dbReference type="GO" id="GO:0016035">
    <property type="term" value="C:zeta DNA polymerase complex"/>
    <property type="evidence" value="ECO:0007669"/>
    <property type="project" value="TreeGrafter"/>
</dbReference>
<evidence type="ECO:0000313" key="5">
    <source>
        <dbReference type="Proteomes" id="UP000011761"/>
    </source>
</evidence>
<gene>
    <name evidence="4" type="ORF">BAUCODRAFT_78804</name>
</gene>
<feature type="domain" description="HORMA" evidence="3">
    <location>
        <begin position="9"/>
        <end position="214"/>
    </location>
</feature>
<accession>M2MYC1</accession>
<dbReference type="eggNOG" id="KOG3186">
    <property type="taxonomic scope" value="Eukaryota"/>
</dbReference>
<dbReference type="Gene3D" id="3.30.900.10">
    <property type="entry name" value="HORMA domain"/>
    <property type="match status" value="1"/>
</dbReference>
<dbReference type="InterPro" id="IPR003511">
    <property type="entry name" value="HORMA_dom"/>
</dbReference>
<dbReference type="PANTHER" id="PTHR11842:SF10">
    <property type="entry name" value="MITOTIC SPINDLE ASSEMBLY CHECKPOINT PROTEIN MAD2B"/>
    <property type="match status" value="1"/>
</dbReference>
<dbReference type="PROSITE" id="PS50815">
    <property type="entry name" value="HORMA"/>
    <property type="match status" value="1"/>
</dbReference>
<dbReference type="SUPFAM" id="SSF56019">
    <property type="entry name" value="The spindle assembly checkpoint protein mad2"/>
    <property type="match status" value="1"/>
</dbReference>
<evidence type="ECO:0000313" key="4">
    <source>
        <dbReference type="EMBL" id="EMC91664.1"/>
    </source>
</evidence>
<dbReference type="STRING" id="717646.M2MYC1"/>
<dbReference type="HOGENOM" id="CLU_050394_1_1_1"/>
<dbReference type="Pfam" id="PF02301">
    <property type="entry name" value="HORMA"/>
    <property type="match status" value="1"/>
</dbReference>
<dbReference type="OMA" id="CEDFPWI"/>
<dbReference type="OrthoDB" id="21254at2759"/>
<dbReference type="PANTHER" id="PTHR11842">
    <property type="entry name" value="MITOTIC SPINDLE ASSEMBLY CHECKPOINT PROTEIN MAD2"/>
    <property type="match status" value="1"/>
</dbReference>
<proteinExistence type="inferred from homology"/>
<dbReference type="EMBL" id="KB445563">
    <property type="protein sequence ID" value="EMC91664.1"/>
    <property type="molecule type" value="Genomic_DNA"/>
</dbReference>
<reference evidence="4 5" key="1">
    <citation type="journal article" date="2012" name="PLoS Pathog.">
        <title>Diverse lifestyles and strategies of plant pathogenesis encoded in the genomes of eighteen Dothideomycetes fungi.</title>
        <authorList>
            <person name="Ohm R.A."/>
            <person name="Feau N."/>
            <person name="Henrissat B."/>
            <person name="Schoch C.L."/>
            <person name="Horwitz B.A."/>
            <person name="Barry K.W."/>
            <person name="Condon B.J."/>
            <person name="Copeland A.C."/>
            <person name="Dhillon B."/>
            <person name="Glaser F."/>
            <person name="Hesse C.N."/>
            <person name="Kosti I."/>
            <person name="LaButti K."/>
            <person name="Lindquist E.A."/>
            <person name="Lucas S."/>
            <person name="Salamov A.A."/>
            <person name="Bradshaw R.E."/>
            <person name="Ciuffetti L."/>
            <person name="Hamelin R.C."/>
            <person name="Kema G.H.J."/>
            <person name="Lawrence C."/>
            <person name="Scott J.A."/>
            <person name="Spatafora J.W."/>
            <person name="Turgeon B.G."/>
            <person name="de Wit P.J.G.M."/>
            <person name="Zhong S."/>
            <person name="Goodwin S.B."/>
            <person name="Grigoriev I.V."/>
        </authorList>
    </citation>
    <scope>NUCLEOTIDE SEQUENCE [LARGE SCALE GENOMIC DNA]</scope>
    <source>
        <strain evidence="4 5">UAMH 10762</strain>
    </source>
</reference>
<dbReference type="KEGG" id="bcom:BAUCODRAFT_78804"/>
<name>M2MYC1_BAUPA</name>
<evidence type="ECO:0000256" key="2">
    <source>
        <dbReference type="SAM" id="MobiDB-lite"/>
    </source>
</evidence>
<evidence type="ECO:0000259" key="3">
    <source>
        <dbReference type="PROSITE" id="PS50815"/>
    </source>
</evidence>
<dbReference type="RefSeq" id="XP_007681002.1">
    <property type="nucleotide sequence ID" value="XM_007682812.1"/>
</dbReference>
<dbReference type="InterPro" id="IPR036570">
    <property type="entry name" value="HORMA_dom_sf"/>
</dbReference>